<dbReference type="EMBL" id="MN740510">
    <property type="protein sequence ID" value="QHU30566.1"/>
    <property type="molecule type" value="Genomic_DNA"/>
</dbReference>
<sequence length="238" mass="27178">MAEIDKLIKILLDETNHTIQNVCRFNLAFEHTYDIDNCRSYKEFIEKVKDDGEENFLEEECHIDSMVDPSVPIRKLNFTIFARNTENGEIMAVVNCGIYYLSVIVGKLDSFTRGKYSSLGLNKVLRVLAYRLLVNGLRCQYLITVAVNKATIHIVTKYFKWESVSAAEDYPLTTNQRKIKIAEETMSTGDIVNFVGDYSEPLTAENIQLNLMYNELLACSHYKGKRNQETGGKVCSVM</sequence>
<dbReference type="AlphaFoldDB" id="A0A6C0LHW4"/>
<proteinExistence type="predicted"/>
<name>A0A6C0LHW4_9ZZZZ</name>
<evidence type="ECO:0000313" key="1">
    <source>
        <dbReference type="EMBL" id="QHU30566.1"/>
    </source>
</evidence>
<protein>
    <submittedName>
        <fullName evidence="1">Uncharacterized protein</fullName>
    </submittedName>
</protein>
<accession>A0A6C0LHW4</accession>
<organism evidence="1">
    <name type="scientific">viral metagenome</name>
    <dbReference type="NCBI Taxonomy" id="1070528"/>
    <lineage>
        <taxon>unclassified sequences</taxon>
        <taxon>metagenomes</taxon>
        <taxon>organismal metagenomes</taxon>
    </lineage>
</organism>
<reference evidence="1" key="1">
    <citation type="journal article" date="2020" name="Nature">
        <title>Giant virus diversity and host interactions through global metagenomics.</title>
        <authorList>
            <person name="Schulz F."/>
            <person name="Roux S."/>
            <person name="Paez-Espino D."/>
            <person name="Jungbluth S."/>
            <person name="Walsh D.A."/>
            <person name="Denef V.J."/>
            <person name="McMahon K.D."/>
            <person name="Konstantinidis K.T."/>
            <person name="Eloe-Fadrosh E.A."/>
            <person name="Kyrpides N.C."/>
            <person name="Woyke T."/>
        </authorList>
    </citation>
    <scope>NUCLEOTIDE SEQUENCE</scope>
    <source>
        <strain evidence="1">GVMAG-M-3300027833-19</strain>
    </source>
</reference>